<name>A0A402BER2_9CHLR</name>
<evidence type="ECO:0000313" key="1">
    <source>
        <dbReference type="EMBL" id="GCE29921.1"/>
    </source>
</evidence>
<proteinExistence type="predicted"/>
<dbReference type="Proteomes" id="UP000287171">
    <property type="component" value="Unassembled WGS sequence"/>
</dbReference>
<keyword evidence="2" id="KW-1185">Reference proteome</keyword>
<evidence type="ECO:0000313" key="2">
    <source>
        <dbReference type="Proteomes" id="UP000287171"/>
    </source>
</evidence>
<dbReference type="RefSeq" id="WP_126630101.1">
    <property type="nucleotide sequence ID" value="NZ_BIFT01000002.1"/>
</dbReference>
<gene>
    <name evidence="1" type="ORF">KDA_54050</name>
</gene>
<dbReference type="EMBL" id="BIFT01000002">
    <property type="protein sequence ID" value="GCE29921.1"/>
    <property type="molecule type" value="Genomic_DNA"/>
</dbReference>
<reference evidence="2" key="1">
    <citation type="submission" date="2018-12" db="EMBL/GenBank/DDBJ databases">
        <title>Tengunoibacter tsumagoiensis gen. nov., sp. nov., Dictyobacter kobayashii sp. nov., D. alpinus sp. nov., and D. joshuensis sp. nov. and description of Dictyobacteraceae fam. nov. within the order Ktedonobacterales isolated from Tengu-no-mugimeshi.</title>
        <authorList>
            <person name="Wang C.M."/>
            <person name="Zheng Y."/>
            <person name="Sakai Y."/>
            <person name="Toyoda A."/>
            <person name="Minakuchi Y."/>
            <person name="Abe K."/>
            <person name="Yokota A."/>
            <person name="Yabe S."/>
        </authorList>
    </citation>
    <scope>NUCLEOTIDE SEQUENCE [LARGE SCALE GENOMIC DNA]</scope>
    <source>
        <strain evidence="2">Uno16</strain>
    </source>
</reference>
<organism evidence="1 2">
    <name type="scientific">Dictyobacter alpinus</name>
    <dbReference type="NCBI Taxonomy" id="2014873"/>
    <lineage>
        <taxon>Bacteria</taxon>
        <taxon>Bacillati</taxon>
        <taxon>Chloroflexota</taxon>
        <taxon>Ktedonobacteria</taxon>
        <taxon>Ktedonobacterales</taxon>
        <taxon>Dictyobacteraceae</taxon>
        <taxon>Dictyobacter</taxon>
    </lineage>
</organism>
<dbReference type="AlphaFoldDB" id="A0A402BER2"/>
<accession>A0A402BER2</accession>
<sequence length="75" mass="8328">MTRELYQVRVKGHLDLLSWSNWLRGLTVAHLDNGETLLSGYLDQAALHGVLHKLENQGVPLIAVSRIVSNDLPPS</sequence>
<comment type="caution">
    <text evidence="1">The sequence shown here is derived from an EMBL/GenBank/DDBJ whole genome shotgun (WGS) entry which is preliminary data.</text>
</comment>
<dbReference type="OrthoDB" id="4247987at2"/>
<protein>
    <submittedName>
        <fullName evidence="1">Uncharacterized protein</fullName>
    </submittedName>
</protein>